<keyword evidence="5" id="KW-1185">Reference proteome</keyword>
<evidence type="ECO:0000256" key="2">
    <source>
        <dbReference type="ARBA" id="ARBA00023002"/>
    </source>
</evidence>
<feature type="region of interest" description="Disordered" evidence="3">
    <location>
        <begin position="22"/>
        <end position="47"/>
    </location>
</feature>
<dbReference type="InterPro" id="IPR002347">
    <property type="entry name" value="SDR_fam"/>
</dbReference>
<dbReference type="Proteomes" id="UP000315949">
    <property type="component" value="Unassembled WGS sequence"/>
</dbReference>
<protein>
    <submittedName>
        <fullName evidence="4">SDR family oxidoreductase</fullName>
    </submittedName>
</protein>
<dbReference type="GO" id="GO:0016491">
    <property type="term" value="F:oxidoreductase activity"/>
    <property type="evidence" value="ECO:0007669"/>
    <property type="project" value="UniProtKB-KW"/>
</dbReference>
<reference evidence="4 5" key="1">
    <citation type="submission" date="2019-07" db="EMBL/GenBank/DDBJ databases">
        <title>Luteimonas sp. YD-1 nov., isolated from acidic soil.</title>
        <authorList>
            <person name="Zhou J."/>
        </authorList>
    </citation>
    <scope>NUCLEOTIDE SEQUENCE [LARGE SCALE GENOMIC DNA]</scope>
    <source>
        <strain evidence="4 5">YD-1</strain>
    </source>
</reference>
<dbReference type="PANTHER" id="PTHR43669">
    <property type="entry name" value="5-KETO-D-GLUCONATE 5-REDUCTASE"/>
    <property type="match status" value="1"/>
</dbReference>
<accession>A0A5C5TW15</accession>
<keyword evidence="2" id="KW-0560">Oxidoreductase</keyword>
<gene>
    <name evidence="4" type="ORF">FQY79_11035</name>
</gene>
<dbReference type="Pfam" id="PF13561">
    <property type="entry name" value="adh_short_C2"/>
    <property type="match status" value="1"/>
</dbReference>
<proteinExistence type="inferred from homology"/>
<comment type="caution">
    <text evidence="4">The sequence shown here is derived from an EMBL/GenBank/DDBJ whole genome shotgun (WGS) entry which is preliminary data.</text>
</comment>
<dbReference type="OrthoDB" id="6028059at2"/>
<dbReference type="Gene3D" id="3.40.50.720">
    <property type="entry name" value="NAD(P)-binding Rossmann-like Domain"/>
    <property type="match status" value="1"/>
</dbReference>
<dbReference type="EMBL" id="VOHE01000005">
    <property type="protein sequence ID" value="TWT18401.1"/>
    <property type="molecule type" value="Genomic_DNA"/>
</dbReference>
<name>A0A5C5TW15_9GAMM</name>
<sequence length="334" mass="34505">MVCCWRRLELAAWRSPHPGPVAGRAVAGRSGVRGGLQGRRHPSDGRNIPMSGIIDSGTMGRALVVLGAGSAAGRGVVEAALAAGRAVLAVGMDDATRQALSGRHPQGRLRALLAPVASDADAAALARRLRTPGLVVDGVVASLAGSHPCGRLIDEPAEVLQRTLDQDLLPHLFAARHLLPLLAEGSAGYVLIGGPGGRYPWAGYGHCSIAAAALRMMARVLHEEAGREGQRVQLLSMDAPVAADSPAALALGRRALAMLDEARHQCPAPIHDYAGEMTSAVIAGTPAAAASFHGIRAHRTTAGDVLPARHMRAARTLLDAIASPTPPGSVHDEH</sequence>
<evidence type="ECO:0000313" key="4">
    <source>
        <dbReference type="EMBL" id="TWT18401.1"/>
    </source>
</evidence>
<evidence type="ECO:0000256" key="3">
    <source>
        <dbReference type="SAM" id="MobiDB-lite"/>
    </source>
</evidence>
<dbReference type="AlphaFoldDB" id="A0A5C5TW15"/>
<evidence type="ECO:0000256" key="1">
    <source>
        <dbReference type="ARBA" id="ARBA00006484"/>
    </source>
</evidence>
<dbReference type="PANTHER" id="PTHR43669:SF12">
    <property type="entry name" value="BLR5618 PROTEIN"/>
    <property type="match status" value="1"/>
</dbReference>
<organism evidence="4 5">
    <name type="scientific">Luteimonas wenzhouensis</name>
    <dbReference type="NCBI Taxonomy" id="2599615"/>
    <lineage>
        <taxon>Bacteria</taxon>
        <taxon>Pseudomonadati</taxon>
        <taxon>Pseudomonadota</taxon>
        <taxon>Gammaproteobacteria</taxon>
        <taxon>Lysobacterales</taxon>
        <taxon>Lysobacteraceae</taxon>
        <taxon>Luteimonas</taxon>
    </lineage>
</organism>
<dbReference type="SUPFAM" id="SSF51735">
    <property type="entry name" value="NAD(P)-binding Rossmann-fold domains"/>
    <property type="match status" value="1"/>
</dbReference>
<evidence type="ECO:0000313" key="5">
    <source>
        <dbReference type="Proteomes" id="UP000315949"/>
    </source>
</evidence>
<dbReference type="InterPro" id="IPR036291">
    <property type="entry name" value="NAD(P)-bd_dom_sf"/>
</dbReference>
<comment type="similarity">
    <text evidence="1">Belongs to the short-chain dehydrogenases/reductases (SDR) family.</text>
</comment>